<organism evidence="15 16">
    <name type="scientific">Agrococcus carbonis</name>
    <dbReference type="NCBI Taxonomy" id="684552"/>
    <lineage>
        <taxon>Bacteria</taxon>
        <taxon>Bacillati</taxon>
        <taxon>Actinomycetota</taxon>
        <taxon>Actinomycetes</taxon>
        <taxon>Micrococcales</taxon>
        <taxon>Microbacteriaceae</taxon>
        <taxon>Agrococcus</taxon>
    </lineage>
</organism>
<sequence>MKTTVEKIENTRTKLVINVEPDELRPAIDQAYKEVAEQISVPGFRKGKVPAAIIDQRVGREQILNQAVSESIDEFYRQGVAEAGIRPLGRPQADVTAWPEVKDFSGDLVLEIEVDVRPDFDLPEVDGRTITVDAIEVGDDAVQTELDELRSRFGTLVTVDRPAAKGDFVQLDLTATIDGEVVDSASGISYEVGSGELIDGVDEAVESLTAGEETTFTSTLVGGDHAGKDAEVSVTVQAVKERELPEADDDFAQMASQFDTIDELKADLAEQAGRSKRLGQAEQARQRLQDELIEAVEIEVPSQVVEDEVVRHLEAENRAEDAEHGEEVRQETRKLLKQQMLFDRFAEEENLQVTQQELTQIIVQQAAQYGMSPQDLVQALEQNGQLPVLLGDILRGKTLSTLLGRVTVVDDKGETVDLSDFLPPAESDEIGEDDVEAAIKETEAKLAAQHAED</sequence>
<evidence type="ECO:0000256" key="12">
    <source>
        <dbReference type="PROSITE-ProRule" id="PRU00277"/>
    </source>
</evidence>
<evidence type="ECO:0000256" key="7">
    <source>
        <dbReference type="ARBA" id="ARBA00023186"/>
    </source>
</evidence>
<evidence type="ECO:0000256" key="3">
    <source>
        <dbReference type="ARBA" id="ARBA00013194"/>
    </source>
</evidence>
<dbReference type="NCBIfam" id="TIGR00115">
    <property type="entry name" value="tig"/>
    <property type="match status" value="1"/>
</dbReference>
<dbReference type="OrthoDB" id="9767721at2"/>
<dbReference type="GO" id="GO:0051301">
    <property type="term" value="P:cell division"/>
    <property type="evidence" value="ECO:0007669"/>
    <property type="project" value="UniProtKB-KW"/>
</dbReference>
<evidence type="ECO:0000256" key="4">
    <source>
        <dbReference type="ARBA" id="ARBA00016902"/>
    </source>
</evidence>
<dbReference type="STRING" id="684552.SAMN04489719_2575"/>
<dbReference type="InterPro" id="IPR036611">
    <property type="entry name" value="Trigger_fac_ribosome-bd_sf"/>
</dbReference>
<dbReference type="Pfam" id="PF05698">
    <property type="entry name" value="Trigger_C"/>
    <property type="match status" value="1"/>
</dbReference>
<dbReference type="GO" id="GO:0015031">
    <property type="term" value="P:protein transport"/>
    <property type="evidence" value="ECO:0007669"/>
    <property type="project" value="UniProtKB-UniRule"/>
</dbReference>
<dbReference type="GO" id="GO:0005737">
    <property type="term" value="C:cytoplasm"/>
    <property type="evidence" value="ECO:0007669"/>
    <property type="project" value="UniProtKB-SubCell"/>
</dbReference>
<dbReference type="SUPFAM" id="SSF54534">
    <property type="entry name" value="FKBP-like"/>
    <property type="match status" value="1"/>
</dbReference>
<gene>
    <name evidence="11" type="primary">tig</name>
    <name evidence="15" type="ORF">SAMN04489719_2575</name>
</gene>
<dbReference type="InterPro" id="IPR008880">
    <property type="entry name" value="Trigger_fac_C"/>
</dbReference>
<evidence type="ECO:0000256" key="8">
    <source>
        <dbReference type="ARBA" id="ARBA00023235"/>
    </source>
</evidence>
<evidence type="ECO:0000256" key="9">
    <source>
        <dbReference type="ARBA" id="ARBA00023306"/>
    </source>
</evidence>
<dbReference type="GO" id="GO:0003755">
    <property type="term" value="F:peptidyl-prolyl cis-trans isomerase activity"/>
    <property type="evidence" value="ECO:0007669"/>
    <property type="project" value="UniProtKB-UniRule"/>
</dbReference>
<dbReference type="Proteomes" id="UP000199649">
    <property type="component" value="Chromosome I"/>
</dbReference>
<dbReference type="Pfam" id="PF05697">
    <property type="entry name" value="Trigger_N"/>
    <property type="match status" value="1"/>
</dbReference>
<dbReference type="GO" id="GO:0043335">
    <property type="term" value="P:protein unfolding"/>
    <property type="evidence" value="ECO:0007669"/>
    <property type="project" value="TreeGrafter"/>
</dbReference>
<evidence type="ECO:0000256" key="5">
    <source>
        <dbReference type="ARBA" id="ARBA00022618"/>
    </source>
</evidence>
<dbReference type="InterPro" id="IPR005215">
    <property type="entry name" value="Trig_fac"/>
</dbReference>
<proteinExistence type="inferred from homology"/>
<comment type="function">
    <text evidence="11">Involved in protein export. Acts as a chaperone by maintaining the newly synthesized protein in an open conformation. Functions as a peptidyl-prolyl cis-trans isomerase.</text>
</comment>
<dbReference type="SUPFAM" id="SSF102735">
    <property type="entry name" value="Trigger factor ribosome-binding domain"/>
    <property type="match status" value="1"/>
</dbReference>
<comment type="catalytic activity">
    <reaction evidence="1 11 12">
        <text>[protein]-peptidylproline (omega=180) = [protein]-peptidylproline (omega=0)</text>
        <dbReference type="Rhea" id="RHEA:16237"/>
        <dbReference type="Rhea" id="RHEA-COMP:10747"/>
        <dbReference type="Rhea" id="RHEA-COMP:10748"/>
        <dbReference type="ChEBI" id="CHEBI:83833"/>
        <dbReference type="ChEBI" id="CHEBI:83834"/>
        <dbReference type="EC" id="5.2.1.8"/>
    </reaction>
</comment>
<dbReference type="RefSeq" id="WP_092667359.1">
    <property type="nucleotide sequence ID" value="NZ_LT629734.1"/>
</dbReference>
<dbReference type="InterPro" id="IPR001179">
    <property type="entry name" value="PPIase_FKBP_dom"/>
</dbReference>
<dbReference type="HAMAP" id="MF_00303">
    <property type="entry name" value="Trigger_factor_Tig"/>
    <property type="match status" value="1"/>
</dbReference>
<dbReference type="EMBL" id="LT629734">
    <property type="protein sequence ID" value="SDS55049.1"/>
    <property type="molecule type" value="Genomic_DNA"/>
</dbReference>
<dbReference type="AlphaFoldDB" id="A0A1H1T5X6"/>
<keyword evidence="7 11" id="KW-0143">Chaperone</keyword>
<dbReference type="InterPro" id="IPR008881">
    <property type="entry name" value="Trigger_fac_ribosome-bd_bac"/>
</dbReference>
<dbReference type="PANTHER" id="PTHR30560">
    <property type="entry name" value="TRIGGER FACTOR CHAPERONE AND PEPTIDYL-PROLYL CIS/TRANS ISOMERASE"/>
    <property type="match status" value="1"/>
</dbReference>
<dbReference type="PIRSF" id="PIRSF003095">
    <property type="entry name" value="Trigger_factor"/>
    <property type="match status" value="1"/>
</dbReference>
<keyword evidence="5 11" id="KW-0132">Cell division</keyword>
<comment type="subcellular location">
    <subcellularLocation>
        <location evidence="11">Cytoplasm</location>
    </subcellularLocation>
    <text evidence="11">About half TF is bound to the ribosome near the polypeptide exit tunnel while the other half is free in the cytoplasm.</text>
</comment>
<evidence type="ECO:0000259" key="14">
    <source>
        <dbReference type="PROSITE" id="PS50059"/>
    </source>
</evidence>
<evidence type="ECO:0000256" key="1">
    <source>
        <dbReference type="ARBA" id="ARBA00000971"/>
    </source>
</evidence>
<evidence type="ECO:0000256" key="6">
    <source>
        <dbReference type="ARBA" id="ARBA00023110"/>
    </source>
</evidence>
<dbReference type="GO" id="GO:0044183">
    <property type="term" value="F:protein folding chaperone"/>
    <property type="evidence" value="ECO:0007669"/>
    <property type="project" value="TreeGrafter"/>
</dbReference>
<keyword evidence="8 11" id="KW-0413">Isomerase</keyword>
<evidence type="ECO:0000313" key="15">
    <source>
        <dbReference type="EMBL" id="SDS55049.1"/>
    </source>
</evidence>
<name>A0A1H1T5X6_9MICO</name>
<keyword evidence="9 11" id="KW-0131">Cell cycle</keyword>
<evidence type="ECO:0000256" key="11">
    <source>
        <dbReference type="HAMAP-Rule" id="MF_00303"/>
    </source>
</evidence>
<feature type="domain" description="PPIase FKBP-type" evidence="14">
    <location>
        <begin position="166"/>
        <end position="217"/>
    </location>
</feature>
<accession>A0A1H1T5X6</accession>
<protein>
    <recommendedName>
        <fullName evidence="4 11">Trigger factor</fullName>
        <shortName evidence="11">TF</shortName>
        <ecNumber evidence="3 11">5.2.1.8</ecNumber>
    </recommendedName>
    <alternativeName>
        <fullName evidence="10 11">PPIase</fullName>
    </alternativeName>
</protein>
<reference evidence="16" key="1">
    <citation type="submission" date="2016-10" db="EMBL/GenBank/DDBJ databases">
        <authorList>
            <person name="Varghese N."/>
            <person name="Submissions S."/>
        </authorList>
    </citation>
    <scope>NUCLEOTIDE SEQUENCE [LARGE SCALE GENOMIC DNA]</scope>
    <source>
        <strain evidence="16">DSM 22965</strain>
    </source>
</reference>
<dbReference type="PANTHER" id="PTHR30560:SF3">
    <property type="entry name" value="TRIGGER FACTOR-LIKE PROTEIN TIG, CHLOROPLASTIC"/>
    <property type="match status" value="1"/>
</dbReference>
<dbReference type="SUPFAM" id="SSF109998">
    <property type="entry name" value="Triger factor/SurA peptide-binding domain-like"/>
    <property type="match status" value="1"/>
</dbReference>
<dbReference type="Gene3D" id="1.10.3120.10">
    <property type="entry name" value="Trigger factor, C-terminal domain"/>
    <property type="match status" value="1"/>
</dbReference>
<dbReference type="InterPro" id="IPR037041">
    <property type="entry name" value="Trigger_fac_C_sf"/>
</dbReference>
<dbReference type="GO" id="GO:0043022">
    <property type="term" value="F:ribosome binding"/>
    <property type="evidence" value="ECO:0007669"/>
    <property type="project" value="TreeGrafter"/>
</dbReference>
<evidence type="ECO:0000256" key="2">
    <source>
        <dbReference type="ARBA" id="ARBA00005464"/>
    </source>
</evidence>
<comment type="similarity">
    <text evidence="2 11 13">Belongs to the FKBP-type PPIase family. Tig subfamily.</text>
</comment>
<dbReference type="Pfam" id="PF00254">
    <property type="entry name" value="FKBP_C"/>
    <property type="match status" value="1"/>
</dbReference>
<keyword evidence="6 11" id="KW-0697">Rotamase</keyword>
<dbReference type="InterPro" id="IPR027304">
    <property type="entry name" value="Trigger_fact/SurA_dom_sf"/>
</dbReference>
<comment type="domain">
    <text evidence="11">Consists of 3 domains; the N-terminus binds the ribosome, the middle domain has PPIase activity, while the C-terminus has intrinsic chaperone activity on its own.</text>
</comment>
<evidence type="ECO:0000313" key="16">
    <source>
        <dbReference type="Proteomes" id="UP000199649"/>
    </source>
</evidence>
<keyword evidence="11" id="KW-0963">Cytoplasm</keyword>
<dbReference type="GO" id="GO:0051083">
    <property type="term" value="P:'de novo' cotranslational protein folding"/>
    <property type="evidence" value="ECO:0007669"/>
    <property type="project" value="TreeGrafter"/>
</dbReference>
<evidence type="ECO:0000256" key="13">
    <source>
        <dbReference type="RuleBase" id="RU003914"/>
    </source>
</evidence>
<keyword evidence="16" id="KW-1185">Reference proteome</keyword>
<evidence type="ECO:0000256" key="10">
    <source>
        <dbReference type="ARBA" id="ARBA00029986"/>
    </source>
</evidence>
<dbReference type="Gene3D" id="3.30.70.1050">
    <property type="entry name" value="Trigger factor ribosome-binding domain"/>
    <property type="match status" value="1"/>
</dbReference>
<dbReference type="Gene3D" id="3.10.50.40">
    <property type="match status" value="1"/>
</dbReference>
<dbReference type="InterPro" id="IPR046357">
    <property type="entry name" value="PPIase_dom_sf"/>
</dbReference>
<dbReference type="PROSITE" id="PS50059">
    <property type="entry name" value="FKBP_PPIASE"/>
    <property type="match status" value="1"/>
</dbReference>
<dbReference type="EC" id="5.2.1.8" evidence="3 11"/>